<protein>
    <submittedName>
        <fullName evidence="1">Uncharacterized protein</fullName>
    </submittedName>
</protein>
<organism evidence="1 2">
    <name type="scientific">Mycolicibacterium obuense</name>
    <dbReference type="NCBI Taxonomy" id="1807"/>
    <lineage>
        <taxon>Bacteria</taxon>
        <taxon>Bacillati</taxon>
        <taxon>Actinomycetota</taxon>
        <taxon>Actinomycetes</taxon>
        <taxon>Mycobacteriales</taxon>
        <taxon>Mycobacteriaceae</taxon>
        <taxon>Mycolicibacterium</taxon>
    </lineage>
</organism>
<sequence length="245" mass="26904">MPVAELAIAANICGEKFSRSDVLAWEDRRIDAAAKKIGVVAPSPGEVAARREEFVRIKRALGNDELHRRLTRNATIANRMATVQASLSGRRRLCMTELFVPGGSAEQFTAWFNDITFSSNEYELVRACPDHFVLRFVGGRQEVLETNGGSPLTALFDIDYGDVSSITTPVDPAFPYRLDGVAVGSIGKPIGGVRHQFRDTPDGIHARLLVEFPLAMIGTVIRGHRWHLACEFSNWIEAALAANKA</sequence>
<comment type="caution">
    <text evidence="1">The sequence shown here is derived from an EMBL/GenBank/DDBJ whole genome shotgun (WGS) entry which is preliminary data.</text>
</comment>
<evidence type="ECO:0000313" key="2">
    <source>
        <dbReference type="Proteomes" id="UP000036313"/>
    </source>
</evidence>
<dbReference type="Proteomes" id="UP000036313">
    <property type="component" value="Unassembled WGS sequence"/>
</dbReference>
<dbReference type="RefSeq" id="WP_053079419.1">
    <property type="nucleotide sequence ID" value="NZ_JYNU01000026.1"/>
</dbReference>
<dbReference type="PATRIC" id="fig|1807.14.peg.3865"/>
<proteinExistence type="predicted"/>
<reference evidence="1 2" key="1">
    <citation type="journal article" date="2015" name="Genome Biol. Evol.">
        <title>Characterization of Three Mycobacterium spp. with Potential Use in Bioremediation by Genome Sequencing and Comparative Genomics.</title>
        <authorList>
            <person name="Das S."/>
            <person name="Pettersson B.M."/>
            <person name="Behra P.R."/>
            <person name="Ramesh M."/>
            <person name="Dasgupta S."/>
            <person name="Bhattacharya A."/>
            <person name="Kirsebom L.A."/>
        </authorList>
    </citation>
    <scope>NUCLEOTIDE SEQUENCE [LARGE SCALE GENOMIC DNA]</scope>
    <source>
        <strain evidence="1 2">DSM 44075</strain>
    </source>
</reference>
<gene>
    <name evidence="1" type="ORF">MOBUDSM44075_03842</name>
</gene>
<accession>A0A0J6VR48</accession>
<name>A0A0J6VR48_9MYCO</name>
<evidence type="ECO:0000313" key="1">
    <source>
        <dbReference type="EMBL" id="KMO73510.1"/>
    </source>
</evidence>
<dbReference type="EMBL" id="JYNU01000026">
    <property type="protein sequence ID" value="KMO73510.1"/>
    <property type="molecule type" value="Genomic_DNA"/>
</dbReference>
<dbReference type="AlphaFoldDB" id="A0A0J6VR48"/>